<evidence type="ECO:0000256" key="5">
    <source>
        <dbReference type="ARBA" id="ARBA00022664"/>
    </source>
</evidence>
<evidence type="ECO:0000256" key="6">
    <source>
        <dbReference type="ARBA" id="ARBA00022843"/>
    </source>
</evidence>
<evidence type="ECO:0000256" key="3">
    <source>
        <dbReference type="ARBA" id="ARBA00022499"/>
    </source>
</evidence>
<dbReference type="Pfam" id="PF20845">
    <property type="entry name" value="Pcf11_helical"/>
    <property type="match status" value="1"/>
</dbReference>
<dbReference type="InterPro" id="IPR047415">
    <property type="entry name" value="Pcf11_CID"/>
</dbReference>
<dbReference type="GO" id="GO:0000993">
    <property type="term" value="F:RNA polymerase II complex binding"/>
    <property type="evidence" value="ECO:0007669"/>
    <property type="project" value="InterPro"/>
</dbReference>
<reference evidence="17" key="1">
    <citation type="submission" date="2025-08" db="UniProtKB">
        <authorList>
            <consortium name="Ensembl"/>
        </authorList>
    </citation>
    <scope>IDENTIFICATION</scope>
</reference>
<dbReference type="InterPro" id="IPR054127">
    <property type="entry name" value="Pcf11_C"/>
</dbReference>
<feature type="compositionally biased region" description="Basic and acidic residues" evidence="15">
    <location>
        <begin position="364"/>
        <end position="392"/>
    </location>
</feature>
<feature type="region of interest" description="Disordered" evidence="15">
    <location>
        <begin position="637"/>
        <end position="854"/>
    </location>
</feature>
<keyword evidence="7" id="KW-0007">Acetylation</keyword>
<dbReference type="GO" id="GO:0005737">
    <property type="term" value="C:cytoplasm"/>
    <property type="evidence" value="ECO:0007669"/>
    <property type="project" value="TreeGrafter"/>
</dbReference>
<proteinExistence type="predicted"/>
<keyword evidence="3" id="KW-1017">Isopeptide bond</keyword>
<feature type="compositionally biased region" description="Gly residues" evidence="15">
    <location>
        <begin position="896"/>
        <end position="905"/>
    </location>
</feature>
<feature type="compositionally biased region" description="Basic residues" evidence="15">
    <location>
        <begin position="678"/>
        <end position="690"/>
    </location>
</feature>
<dbReference type="GO" id="GO:0003729">
    <property type="term" value="F:mRNA binding"/>
    <property type="evidence" value="ECO:0007669"/>
    <property type="project" value="InterPro"/>
</dbReference>
<accession>A0A8B9KJZ5</accession>
<dbReference type="SMART" id="SM00582">
    <property type="entry name" value="RPR"/>
    <property type="match status" value="1"/>
</dbReference>
<dbReference type="CDD" id="cd16982">
    <property type="entry name" value="CID_Pcf11"/>
    <property type="match status" value="1"/>
</dbReference>
<feature type="compositionally biased region" description="Pro residues" evidence="15">
    <location>
        <begin position="1179"/>
        <end position="1193"/>
    </location>
</feature>
<evidence type="ECO:0000256" key="15">
    <source>
        <dbReference type="SAM" id="MobiDB-lite"/>
    </source>
</evidence>
<feature type="compositionally biased region" description="Polar residues" evidence="15">
    <location>
        <begin position="568"/>
        <end position="579"/>
    </location>
</feature>
<dbReference type="KEGG" id="amex:103026916"/>
<feature type="compositionally biased region" description="Polar residues" evidence="15">
    <location>
        <begin position="271"/>
        <end position="281"/>
    </location>
</feature>
<dbReference type="Pfam" id="PF04818">
    <property type="entry name" value="CID"/>
    <property type="match status" value="1"/>
</dbReference>
<dbReference type="CTD" id="51585"/>
<dbReference type="GO" id="GO:0005849">
    <property type="term" value="C:mRNA cleavage factor complex"/>
    <property type="evidence" value="ECO:0007669"/>
    <property type="project" value="InterPro"/>
</dbReference>
<dbReference type="Pfam" id="PF11526">
    <property type="entry name" value="Pfc11_Clp1_ID"/>
    <property type="match status" value="1"/>
</dbReference>
<evidence type="ECO:0000256" key="2">
    <source>
        <dbReference type="ARBA" id="ARBA00022481"/>
    </source>
</evidence>
<dbReference type="Ensembl" id="ENSAMXT00005039531.1">
    <property type="protein sequence ID" value="ENSAMXP00005036267.1"/>
    <property type="gene ID" value="ENSAMXG00005017319.1"/>
</dbReference>
<dbReference type="InterPro" id="IPR048830">
    <property type="entry name" value="PCF11_helical"/>
</dbReference>
<feature type="region of interest" description="Disordered" evidence="15">
    <location>
        <begin position="868"/>
        <end position="905"/>
    </location>
</feature>
<evidence type="ECO:0000313" key="17">
    <source>
        <dbReference type="Ensembl" id="ENSAMXP00005036267.1"/>
    </source>
</evidence>
<evidence type="ECO:0000256" key="7">
    <source>
        <dbReference type="ARBA" id="ARBA00022990"/>
    </source>
</evidence>
<feature type="compositionally biased region" description="Basic and acidic residues" evidence="15">
    <location>
        <begin position="412"/>
        <end position="427"/>
    </location>
</feature>
<feature type="domain" description="CID" evidence="16">
    <location>
        <begin position="6"/>
        <end position="134"/>
    </location>
</feature>
<feature type="compositionally biased region" description="Basic and acidic residues" evidence="15">
    <location>
        <begin position="340"/>
        <end position="358"/>
    </location>
</feature>
<feature type="region of interest" description="Disordered" evidence="15">
    <location>
        <begin position="298"/>
        <end position="603"/>
    </location>
</feature>
<keyword evidence="4" id="KW-0597">Phosphoprotein</keyword>
<keyword evidence="9" id="KW-0539">Nucleus</keyword>
<dbReference type="Pfam" id="PF21936">
    <property type="entry name" value="Pcf11_C"/>
    <property type="match status" value="1"/>
</dbReference>
<dbReference type="OMA" id="QSVGGMR"/>
<feature type="compositionally biased region" description="Low complexity" evidence="15">
    <location>
        <begin position="765"/>
        <end position="777"/>
    </location>
</feature>
<feature type="compositionally biased region" description="Low complexity" evidence="15">
    <location>
        <begin position="740"/>
        <end position="753"/>
    </location>
</feature>
<feature type="compositionally biased region" description="Acidic residues" evidence="15">
    <location>
        <begin position="1244"/>
        <end position="1260"/>
    </location>
</feature>
<dbReference type="Gene3D" id="1.25.40.90">
    <property type="match status" value="1"/>
</dbReference>
<feature type="compositionally biased region" description="Basic and acidic residues" evidence="15">
    <location>
        <begin position="716"/>
        <end position="739"/>
    </location>
</feature>
<dbReference type="InterPro" id="IPR048832">
    <property type="entry name" value="PCF11_charged"/>
</dbReference>
<dbReference type="InterPro" id="IPR006569">
    <property type="entry name" value="CID_dom"/>
</dbReference>
<feature type="compositionally biased region" description="Polar residues" evidence="15">
    <location>
        <begin position="646"/>
        <end position="656"/>
    </location>
</feature>
<organism evidence="17 18">
    <name type="scientific">Astyanax mexicanus</name>
    <name type="common">Blind cave fish</name>
    <name type="synonym">Astyanax fasciatus mexicanus</name>
    <dbReference type="NCBI Taxonomy" id="7994"/>
    <lineage>
        <taxon>Eukaryota</taxon>
        <taxon>Metazoa</taxon>
        <taxon>Chordata</taxon>
        <taxon>Craniata</taxon>
        <taxon>Vertebrata</taxon>
        <taxon>Euteleostomi</taxon>
        <taxon>Actinopterygii</taxon>
        <taxon>Neopterygii</taxon>
        <taxon>Teleostei</taxon>
        <taxon>Ostariophysi</taxon>
        <taxon>Characiformes</taxon>
        <taxon>Characoidei</taxon>
        <taxon>Acestrorhamphidae</taxon>
        <taxon>Acestrorhamphinae</taxon>
        <taxon>Astyanax</taxon>
    </lineage>
</organism>
<keyword evidence="6" id="KW-0832">Ubl conjugation</keyword>
<evidence type="ECO:0000256" key="4">
    <source>
        <dbReference type="ARBA" id="ARBA00022553"/>
    </source>
</evidence>
<evidence type="ECO:0000256" key="14">
    <source>
        <dbReference type="SAM" id="Coils"/>
    </source>
</evidence>
<comment type="function">
    <text evidence="10">Component of pre-mRNA cleavage complex II, which promotes transcription termination by RNA polymerase II.</text>
</comment>
<feature type="region of interest" description="Disordered" evidence="15">
    <location>
        <begin position="1170"/>
        <end position="1202"/>
    </location>
</feature>
<dbReference type="PROSITE" id="PS51391">
    <property type="entry name" value="CID"/>
    <property type="match status" value="1"/>
</dbReference>
<feature type="region of interest" description="Disordered" evidence="15">
    <location>
        <begin position="1458"/>
        <end position="1478"/>
    </location>
</feature>
<gene>
    <name evidence="17" type="primary">pcf11</name>
</gene>
<evidence type="ECO:0000256" key="1">
    <source>
        <dbReference type="ARBA" id="ARBA00004123"/>
    </source>
</evidence>
<feature type="compositionally biased region" description="Polar residues" evidence="15">
    <location>
        <begin position="394"/>
        <end position="403"/>
    </location>
</feature>
<feature type="compositionally biased region" description="Polar residues" evidence="15">
    <location>
        <begin position="1227"/>
        <end position="1243"/>
    </location>
</feature>
<sequence>MSDDAAREDACREYQSSLEDLTFNSKPHINMLTILAEENLQFTKDIVAIIEAQITKAPTAEKLPVLYLVDSIVKNVGGQYLEVFAKNLVTSFICVFEKVDENTRKSLFKLRSTWDDIFTLKKLYALDVRVNSIDPAWPIKPLPPNVNASIHVNPKFLKPTEETKPVRVAAPQPQVQATVSEKNLTKEQVIRQQLLAKQKQLLELQQKKIELELEQTKAQLAASTPHPPASAQVQFDAAPVVSQPPHASHTKSWPSAPAEKVSTRDPRLNRAATSSQNTKDQVTYKKESQLTATVNVLEKKPVATERPSKLMRIPKKDTSGTEDKAKSKSASPSSKTVLNKSKDFELEHVKTSDLNKKDPRLRKQMHEKIDQKEDDVKEKKRSEKKDREEPVKSTELQRSTNSRGKLVNGSLNKHERLETFQKQDIKVSKANIRRRSRSRSRSPISPKRKDRRSPKRRPRSITPPSKSGKGRQLNKHPHNEDSVQQANTREDSRIPKKSVSEQRRLKRPLDDRVNEHRDSQAQRISPAEHKGPKDAKRWRSGWEENKPLKPLEPETPHGKPGPQRHKTWSSNQRPSTPRTPKQHRLSVDANLQIPEVLNSANKRDLLRKASQRLDDGELSHEEFLNVAHQIKQLFQYREEKQRSDSWEGSSDDGTYSSKKKAPYGQMSDAELSYLEHKSKLKKTQLQRPVHHSSPLNENLLHHRPQHEEEDLFGESSDAHKRGSDAQKHFSGHDDPRRNDGPPTRTGPHTRTSPCPVNSVGISGKSSSAPFEPLSSSPMEMDQFDDGEISPRFESPNSVHSGTGLDSDGTLTLETPLRHEISAGPGRSGGNLVESPGQTPPHSSEVPNTQVNVPRHDGINIPPRFDGHMSSHPPFEGQHGHVGQPRPHPPGRCEGNTGPGRFDGPGGHGLPRYDGPGRFDGHGPNRFERPPLLKGPVRFDNQPMPHGPVRYVEPLGVGRFNGPGPNHFEGPMRHQGPGRFDSPGQMRFDNPVQPNRFDGPTRFENPHMMPGPPGGFDGPMRYPSGPVNFDGQRRLEGPGSQPGMMRFDAPVQPAPIGFDGQPPGMIRYDTPQAPPRFQGPPNMQNPLRPQVQPVFDQPQNQGPMINPGVLQPNFGMTPPNNFVGQPQPFQIPHPTQIQQPSNFNVPGSTPSGFQNAYRPVTPFPGVPSNPPQPIGIMPAPAQPFIPPNPVPYNPSNPQFVQPESHLGQMDVNDLLSKLISSGIIKPAQSDTSSEPTSAPQSQSVPEEEEPEEEEQEEDDNLPDMTGFGLEDMKQRYECVITKLYTGIQCYSCGMRFTASQTDVYADHLDWHYRQNRSEKDISKKITHRRWYYTLTDWIEFEEIADLEERAKSQFFEKVHEEVVQKTQEAAKEREFQSVKAAPDVVDESCEICQEQLEMYWEEEEEEWHLKNAIRVEGKIYHPSCYEDYKNTSSFLDCTPSPNKMLTENPLNAFLKQEREGEASCSSIKEEPAEENSEPVMVKEEVVVKLEEESQDGAIPF</sequence>
<feature type="coiled-coil region" evidence="14">
    <location>
        <begin position="194"/>
        <end position="221"/>
    </location>
</feature>
<dbReference type="GeneID" id="103026916"/>
<keyword evidence="2" id="KW-0488">Methylation</keyword>
<evidence type="ECO:0000256" key="10">
    <source>
        <dbReference type="ARBA" id="ARBA00057101"/>
    </source>
</evidence>
<dbReference type="FunFam" id="1.25.40.90:FF:000015">
    <property type="entry name" value="Pre-mRNA cleavage complex 2 protein Pcf11"/>
    <property type="match status" value="1"/>
</dbReference>
<dbReference type="GO" id="GO:0006369">
    <property type="term" value="P:termination of RNA polymerase II transcription"/>
    <property type="evidence" value="ECO:0007669"/>
    <property type="project" value="InterPro"/>
</dbReference>
<keyword evidence="5" id="KW-0507">mRNA processing</keyword>
<evidence type="ECO:0000256" key="13">
    <source>
        <dbReference type="ARBA" id="ARBA00083113"/>
    </source>
</evidence>
<feature type="compositionally biased region" description="Basic and acidic residues" evidence="15">
    <location>
        <begin position="298"/>
        <end position="326"/>
    </location>
</feature>
<comment type="subcellular location">
    <subcellularLocation>
        <location evidence="1">Nucleus</location>
    </subcellularLocation>
</comment>
<evidence type="ECO:0000256" key="9">
    <source>
        <dbReference type="ARBA" id="ARBA00023242"/>
    </source>
</evidence>
<dbReference type="Pfam" id="PF20827">
    <property type="entry name" value="PCF11_charged"/>
    <property type="match status" value="1"/>
</dbReference>
<dbReference type="InterPro" id="IPR021605">
    <property type="entry name" value="Pcf11_Clp1-ID"/>
</dbReference>
<dbReference type="InterPro" id="IPR008942">
    <property type="entry name" value="ENTH_VHS"/>
</dbReference>
<dbReference type="SUPFAM" id="SSF48464">
    <property type="entry name" value="ENTH/VHS domain"/>
    <property type="match status" value="1"/>
</dbReference>
<evidence type="ECO:0000313" key="18">
    <source>
        <dbReference type="Proteomes" id="UP000694621"/>
    </source>
</evidence>
<evidence type="ECO:0000259" key="16">
    <source>
        <dbReference type="PROSITE" id="PS51391"/>
    </source>
</evidence>
<evidence type="ECO:0000256" key="12">
    <source>
        <dbReference type="ARBA" id="ARBA00068814"/>
    </source>
</evidence>
<protein>
    <recommendedName>
        <fullName evidence="12">Pre-mRNA cleavage complex 2 protein Pcf11</fullName>
    </recommendedName>
    <alternativeName>
        <fullName evidence="13">Pre-mRNA cleavage complex II protein Pcf11</fullName>
    </alternativeName>
</protein>
<dbReference type="Proteomes" id="UP000694621">
    <property type="component" value="Unplaced"/>
</dbReference>
<dbReference type="PANTHER" id="PTHR15921:SF3">
    <property type="entry name" value="PRE-MRNA CLEAVAGE COMPLEX 2 PROTEIN PCF11"/>
    <property type="match status" value="1"/>
</dbReference>
<evidence type="ECO:0000256" key="11">
    <source>
        <dbReference type="ARBA" id="ARBA00063659"/>
    </source>
</evidence>
<evidence type="ECO:0000256" key="8">
    <source>
        <dbReference type="ARBA" id="ARBA00023054"/>
    </source>
</evidence>
<keyword evidence="8 14" id="KW-0175">Coiled coil</keyword>
<feature type="compositionally biased region" description="Basic and acidic residues" evidence="15">
    <location>
        <begin position="488"/>
        <end position="557"/>
    </location>
</feature>
<dbReference type="GO" id="GO:0031124">
    <property type="term" value="P:mRNA 3'-end processing"/>
    <property type="evidence" value="ECO:0007669"/>
    <property type="project" value="InterPro"/>
</dbReference>
<feature type="compositionally biased region" description="Polar residues" evidence="15">
    <location>
        <begin position="835"/>
        <end position="851"/>
    </location>
</feature>
<feature type="region of interest" description="Disordered" evidence="15">
    <location>
        <begin position="239"/>
        <end position="286"/>
    </location>
</feature>
<comment type="subunit">
    <text evidence="11">Associates with the phosphorylated CTD domain of POLR2A /RNA polymerase II.</text>
</comment>
<dbReference type="InterPro" id="IPR045154">
    <property type="entry name" value="PCF11-like"/>
</dbReference>
<dbReference type="PANTHER" id="PTHR15921">
    <property type="entry name" value="PRE-MRNA CLEAVAGE COMPLEX II"/>
    <property type="match status" value="1"/>
</dbReference>
<name>A0A8B9KJZ5_ASTMX</name>
<feature type="region of interest" description="Disordered" evidence="15">
    <location>
        <begin position="1225"/>
        <end position="1266"/>
    </location>
</feature>
<feature type="compositionally biased region" description="Basic residues" evidence="15">
    <location>
        <begin position="431"/>
        <end position="459"/>
    </location>
</feature>